<dbReference type="RefSeq" id="WP_379784163.1">
    <property type="nucleotide sequence ID" value="NZ_JBHSWW010000616.1"/>
</dbReference>
<dbReference type="AlphaFoldDB" id="A0ABD5SIW7"/>
<dbReference type="Proteomes" id="UP001596442">
    <property type="component" value="Unassembled WGS sequence"/>
</dbReference>
<dbReference type="GO" id="GO:0016787">
    <property type="term" value="F:hydrolase activity"/>
    <property type="evidence" value="ECO:0007669"/>
    <property type="project" value="UniProtKB-KW"/>
</dbReference>
<name>A0ABD5SIW7_9EURY</name>
<dbReference type="InterPro" id="IPR010905">
    <property type="entry name" value="Glyco_hydro_88"/>
</dbReference>
<evidence type="ECO:0000313" key="3">
    <source>
        <dbReference type="Proteomes" id="UP001596442"/>
    </source>
</evidence>
<keyword evidence="1 2" id="KW-0378">Hydrolase</keyword>
<feature type="non-terminal residue" evidence="2">
    <location>
        <position position="1"/>
    </location>
</feature>
<dbReference type="InterPro" id="IPR012341">
    <property type="entry name" value="6hp_glycosidase-like_sf"/>
</dbReference>
<dbReference type="EMBL" id="JBHSWW010000616">
    <property type="protein sequence ID" value="MFC6755208.1"/>
    <property type="molecule type" value="Genomic_DNA"/>
</dbReference>
<dbReference type="InterPro" id="IPR052043">
    <property type="entry name" value="PolySaccharide_Degr_Enz"/>
</dbReference>
<sequence length="183" mass="20336">EKAAQNWADPKTGLSKFHWSRGMGWYAMALVDMLEILPEDQAELRAILQRQLTELAVVLVRYQDDSGVWYQITDMPDATGNYLEASGSSMFVYALAKGINLGLLPETYKVAMMNGYQGIVREFVSLDPDGDVHLNGICQVAGLGFGRDGSYRYYQSEPIVADDIKGLTPFIMASVQISKLLSR</sequence>
<evidence type="ECO:0000256" key="1">
    <source>
        <dbReference type="ARBA" id="ARBA00022801"/>
    </source>
</evidence>
<dbReference type="PANTHER" id="PTHR33886:SF8">
    <property type="entry name" value="UNSATURATED RHAMNOGALACTURONAN HYDROLASE (EUROFUNG)"/>
    <property type="match status" value="1"/>
</dbReference>
<dbReference type="PANTHER" id="PTHR33886">
    <property type="entry name" value="UNSATURATED RHAMNOGALACTURONAN HYDROLASE (EUROFUNG)"/>
    <property type="match status" value="1"/>
</dbReference>
<dbReference type="Pfam" id="PF07470">
    <property type="entry name" value="Glyco_hydro_88"/>
    <property type="match status" value="1"/>
</dbReference>
<protein>
    <submittedName>
        <fullName evidence="2">Glycoside hydrolase family 88 protein</fullName>
    </submittedName>
</protein>
<keyword evidence="3" id="KW-1185">Reference proteome</keyword>
<accession>A0ABD5SIW7</accession>
<comment type="caution">
    <text evidence="2">The sequence shown here is derived from an EMBL/GenBank/DDBJ whole genome shotgun (WGS) entry which is preliminary data.</text>
</comment>
<gene>
    <name evidence="2" type="ORF">ACFQEU_17305</name>
</gene>
<dbReference type="InterPro" id="IPR008928">
    <property type="entry name" value="6-hairpin_glycosidase_sf"/>
</dbReference>
<dbReference type="SUPFAM" id="SSF48208">
    <property type="entry name" value="Six-hairpin glycosidases"/>
    <property type="match status" value="1"/>
</dbReference>
<organism evidence="2 3">
    <name type="scientific">Halorubrum tibetense</name>
    <dbReference type="NCBI Taxonomy" id="175631"/>
    <lineage>
        <taxon>Archaea</taxon>
        <taxon>Methanobacteriati</taxon>
        <taxon>Methanobacteriota</taxon>
        <taxon>Stenosarchaea group</taxon>
        <taxon>Halobacteria</taxon>
        <taxon>Halobacteriales</taxon>
        <taxon>Haloferacaceae</taxon>
        <taxon>Halorubrum</taxon>
    </lineage>
</organism>
<reference evidence="2 3" key="1">
    <citation type="journal article" date="2019" name="Int. J. Syst. Evol. Microbiol.">
        <title>The Global Catalogue of Microorganisms (GCM) 10K type strain sequencing project: providing services to taxonomists for standard genome sequencing and annotation.</title>
        <authorList>
            <consortium name="The Broad Institute Genomics Platform"/>
            <consortium name="The Broad Institute Genome Sequencing Center for Infectious Disease"/>
            <person name="Wu L."/>
            <person name="Ma J."/>
        </authorList>
    </citation>
    <scope>NUCLEOTIDE SEQUENCE [LARGE SCALE GENOMIC DNA]</scope>
    <source>
        <strain evidence="2 3">CGMCC 1.3239</strain>
    </source>
</reference>
<evidence type="ECO:0000313" key="2">
    <source>
        <dbReference type="EMBL" id="MFC6755208.1"/>
    </source>
</evidence>
<dbReference type="Gene3D" id="1.50.10.10">
    <property type="match status" value="1"/>
</dbReference>
<proteinExistence type="predicted"/>